<dbReference type="RefSeq" id="WP_117945351.1">
    <property type="nucleotide sequence ID" value="NZ_JBBNIN010000036.1"/>
</dbReference>
<keyword evidence="1" id="KW-1133">Transmembrane helix</keyword>
<feature type="transmembrane region" description="Helical" evidence="1">
    <location>
        <begin position="6"/>
        <end position="27"/>
    </location>
</feature>
<comment type="caution">
    <text evidence="2">The sequence shown here is derived from an EMBL/GenBank/DDBJ whole genome shotgun (WGS) entry which is preliminary data.</text>
</comment>
<accession>A0ABV1IXW2</accession>
<sequence length="185" mass="21408">MKVKIWIIMLLLFISTFIMQTICNINLGNTNQRILKKSFSVPIDAFFWNQAIIDDNENLYVGNNTLGIVQKFDRNGKFIESINIKDDIYMIKSEKDKIHVYAGKFDNIDYQILPDKIITKKISDQEMDNINSDKREKVAGNLWIHNGKIIFLKASLFPIDPEIIVCIGIIMEGVMFIKKSRKSCI</sequence>
<evidence type="ECO:0000256" key="1">
    <source>
        <dbReference type="SAM" id="Phobius"/>
    </source>
</evidence>
<reference evidence="2 3" key="1">
    <citation type="submission" date="2024-04" db="EMBL/GenBank/DDBJ databases">
        <title>Human intestinal bacterial collection.</title>
        <authorList>
            <person name="Pauvert C."/>
            <person name="Hitch T.C.A."/>
            <person name="Clavel T."/>
        </authorList>
    </citation>
    <scope>NUCLEOTIDE SEQUENCE [LARGE SCALE GENOMIC DNA]</scope>
    <source>
        <strain evidence="2 3">CLA-AA-H249</strain>
    </source>
</reference>
<keyword evidence="3" id="KW-1185">Reference proteome</keyword>
<keyword evidence="1" id="KW-0472">Membrane</keyword>
<gene>
    <name evidence="2" type="ORF">AAAU51_13085</name>
</gene>
<dbReference type="Proteomes" id="UP001482154">
    <property type="component" value="Unassembled WGS sequence"/>
</dbReference>
<organism evidence="2 3">
    <name type="scientific">Anaerostipes amylophilus</name>
    <dbReference type="NCBI Taxonomy" id="2981779"/>
    <lineage>
        <taxon>Bacteria</taxon>
        <taxon>Bacillati</taxon>
        <taxon>Bacillota</taxon>
        <taxon>Clostridia</taxon>
        <taxon>Lachnospirales</taxon>
        <taxon>Lachnospiraceae</taxon>
        <taxon>Anaerostipes</taxon>
    </lineage>
</organism>
<dbReference type="EMBL" id="JBBNIN010000036">
    <property type="protein sequence ID" value="MEQ2712081.1"/>
    <property type="molecule type" value="Genomic_DNA"/>
</dbReference>
<evidence type="ECO:0000313" key="3">
    <source>
        <dbReference type="Proteomes" id="UP001482154"/>
    </source>
</evidence>
<keyword evidence="1" id="KW-0812">Transmembrane</keyword>
<protein>
    <submittedName>
        <fullName evidence="2">Uncharacterized protein</fullName>
    </submittedName>
</protein>
<name>A0ABV1IXW2_9FIRM</name>
<evidence type="ECO:0000313" key="2">
    <source>
        <dbReference type="EMBL" id="MEQ2712081.1"/>
    </source>
</evidence>
<proteinExistence type="predicted"/>